<gene>
    <name evidence="4" type="ORF">SAMN06275492_1202</name>
</gene>
<feature type="domain" description="DUF5655" evidence="3">
    <location>
        <begin position="606"/>
        <end position="708"/>
    </location>
</feature>
<dbReference type="Pfam" id="PF18899">
    <property type="entry name" value="DUF5655"/>
    <property type="match status" value="1"/>
</dbReference>
<dbReference type="InterPro" id="IPR011089">
    <property type="entry name" value="GmrSD_C"/>
</dbReference>
<feature type="domain" description="GmrSD restriction endonucleases C-terminal" evidence="2">
    <location>
        <begin position="424"/>
        <end position="559"/>
    </location>
</feature>
<dbReference type="OrthoDB" id="9798761at2"/>
<dbReference type="PANTHER" id="PTHR35149:SF2">
    <property type="entry name" value="DUF262 DOMAIN-CONTAINING PROTEIN"/>
    <property type="match status" value="1"/>
</dbReference>
<dbReference type="PANTHER" id="PTHR35149">
    <property type="entry name" value="SLL5132 PROTEIN"/>
    <property type="match status" value="1"/>
</dbReference>
<keyword evidence="5" id="KW-1185">Reference proteome</keyword>
<evidence type="ECO:0000313" key="4">
    <source>
        <dbReference type="EMBL" id="SMG34852.1"/>
    </source>
</evidence>
<accession>A0A1X7K1U9</accession>
<organism evidence="4 5">
    <name type="scientific">Dethiosulfovibrio salsuginis</name>
    <dbReference type="NCBI Taxonomy" id="561720"/>
    <lineage>
        <taxon>Bacteria</taxon>
        <taxon>Thermotogati</taxon>
        <taxon>Synergistota</taxon>
        <taxon>Synergistia</taxon>
        <taxon>Synergistales</taxon>
        <taxon>Dethiosulfovibrionaceae</taxon>
        <taxon>Dethiosulfovibrio</taxon>
    </lineage>
</organism>
<dbReference type="AlphaFoldDB" id="A0A1X7K1U9"/>
<dbReference type="Pfam" id="PF03235">
    <property type="entry name" value="GmrSD_N"/>
    <property type="match status" value="1"/>
</dbReference>
<dbReference type="Proteomes" id="UP000193355">
    <property type="component" value="Unassembled WGS sequence"/>
</dbReference>
<evidence type="ECO:0000313" key="5">
    <source>
        <dbReference type="Proteomes" id="UP000193355"/>
    </source>
</evidence>
<name>A0A1X7K1U9_9BACT</name>
<dbReference type="RefSeq" id="WP_085544868.1">
    <property type="nucleotide sequence ID" value="NZ_FXBB01000020.1"/>
</dbReference>
<proteinExistence type="predicted"/>
<dbReference type="Pfam" id="PF07510">
    <property type="entry name" value="GmrSD_C"/>
    <property type="match status" value="1"/>
</dbReference>
<protein>
    <submittedName>
        <fullName evidence="4">Predicted transport protein</fullName>
    </submittedName>
</protein>
<dbReference type="InterPro" id="IPR004919">
    <property type="entry name" value="GmrSD_N"/>
</dbReference>
<evidence type="ECO:0000259" key="2">
    <source>
        <dbReference type="Pfam" id="PF07510"/>
    </source>
</evidence>
<evidence type="ECO:0000259" key="3">
    <source>
        <dbReference type="Pfam" id="PF18899"/>
    </source>
</evidence>
<dbReference type="STRING" id="561720.SAMN06275492_1202"/>
<dbReference type="InterPro" id="IPR043714">
    <property type="entry name" value="DUF5655"/>
</dbReference>
<sequence length="714" mass="82489">MKANEASFLHLIRKSPQFSTPIYQRTYSWTDKECRQLWEDIIRTGNRDDIPSHFVGSVVYITQNPNETILSPSSLLVIDGQQRLTTLTLLLAALADYLNSQPAESKEPIEGFSPNKIISYYLINKEEEGEKRYKLILTQTDKESLIALLSDKELPKEHSVRIAENFELLKKLIAQEKGKLVTLCKGLAKLMVVEVALNRAYDNPQLIFESMNSTGKELSQADLIRNFVLMGLENNLQADLYDKYWRPMEISFGQEAYTEYFDDFMRHYLTLTNGEIPRKGEVYEAFKEYSRSTKVTNGGIASLVAEIRRYSRFFCAMAFDKESDPSLREAFYDLKNLKVDVAYPFLLELYNRYDLGLLSKEDFLTLVRTVESYVFRRVICSIPTNSLNKTLADFAAQAKSFEGDGLVDFLNAKFHGLVSYKRFPNDEEFRKDISTIDLYNRVRARTTYCLRKLENHRRKEKVNLEEYSIEHIMPQNPSLQEQWRSDLGEDWERVHNSWLHTLGNLTLTGYNSEYSDRPFAEKRDMEGGFKDSPLKLNEGLGNTERWNEDTIISRGQRLSDLALKVWPFPETSITFIESPTNAGSKNENYTIESYPYLSFDDNGSTSSTRELFDSIRKEILALDPCVTEHFLKLYIAYKADTNFVDIVPQRKGLRISLNMRFMDLTDSRGICKDVTKVGRWGNGDVEVLLASKDEIPYVMGLIRQSFESQMVNEV</sequence>
<dbReference type="EMBL" id="FXBB01000020">
    <property type="protein sequence ID" value="SMG34852.1"/>
    <property type="molecule type" value="Genomic_DNA"/>
</dbReference>
<feature type="domain" description="GmrSD restriction endonucleases N-terminal" evidence="1">
    <location>
        <begin position="12"/>
        <end position="228"/>
    </location>
</feature>
<reference evidence="5" key="1">
    <citation type="submission" date="2017-04" db="EMBL/GenBank/DDBJ databases">
        <authorList>
            <person name="Varghese N."/>
            <person name="Submissions S."/>
        </authorList>
    </citation>
    <scope>NUCLEOTIDE SEQUENCE [LARGE SCALE GENOMIC DNA]</scope>
    <source>
        <strain evidence="5">USBA 82</strain>
    </source>
</reference>
<evidence type="ECO:0000259" key="1">
    <source>
        <dbReference type="Pfam" id="PF03235"/>
    </source>
</evidence>